<feature type="domain" description="LysM" evidence="5">
    <location>
        <begin position="70"/>
        <end position="116"/>
    </location>
</feature>
<sequence>MKPSACQSYCIEAPAGLPPVSPGTTSPPSQQPTTSTTITTSSPPATTIRPSNGVETPQPTQPGMVDNCNQFYIVRQGDTCRVVKSGAGITLDQFYAWNPSVRSTCSGMWANVHVFISTRGNRESATHAAACGPT</sequence>
<keyword evidence="1" id="KW-0147">Chitin-binding</keyword>
<accession>A0A5Q4BNJ1</accession>
<dbReference type="Gene3D" id="3.10.350.10">
    <property type="entry name" value="LysM domain"/>
    <property type="match status" value="1"/>
</dbReference>
<dbReference type="PROSITE" id="PS51782">
    <property type="entry name" value="LYSM"/>
    <property type="match status" value="1"/>
</dbReference>
<dbReference type="InterPro" id="IPR036779">
    <property type="entry name" value="LysM_dom_sf"/>
</dbReference>
<feature type="compositionally biased region" description="Low complexity" evidence="4">
    <location>
        <begin position="22"/>
        <end position="51"/>
    </location>
</feature>
<evidence type="ECO:0000313" key="6">
    <source>
        <dbReference type="EMBL" id="TQN68562.1"/>
    </source>
</evidence>
<proteinExistence type="inferred from homology"/>
<evidence type="ECO:0000313" key="7">
    <source>
        <dbReference type="Proteomes" id="UP000326340"/>
    </source>
</evidence>
<name>A0A5Q4BNJ1_9PEZI</name>
<dbReference type="Proteomes" id="UP000326340">
    <property type="component" value="Unassembled WGS sequence"/>
</dbReference>
<evidence type="ECO:0000256" key="2">
    <source>
        <dbReference type="ARBA" id="ARBA00023026"/>
    </source>
</evidence>
<evidence type="ECO:0000256" key="4">
    <source>
        <dbReference type="SAM" id="MobiDB-lite"/>
    </source>
</evidence>
<organism evidence="6 7">
    <name type="scientific">Colletotrichum shisoi</name>
    <dbReference type="NCBI Taxonomy" id="2078593"/>
    <lineage>
        <taxon>Eukaryota</taxon>
        <taxon>Fungi</taxon>
        <taxon>Dikarya</taxon>
        <taxon>Ascomycota</taxon>
        <taxon>Pezizomycotina</taxon>
        <taxon>Sordariomycetes</taxon>
        <taxon>Hypocreomycetidae</taxon>
        <taxon>Glomerellales</taxon>
        <taxon>Glomerellaceae</taxon>
        <taxon>Colletotrichum</taxon>
        <taxon>Colletotrichum destructivum species complex</taxon>
    </lineage>
</organism>
<dbReference type="SUPFAM" id="SSF54106">
    <property type="entry name" value="LysM domain"/>
    <property type="match status" value="1"/>
</dbReference>
<dbReference type="AlphaFoldDB" id="A0A5Q4BNJ1"/>
<comment type="caution">
    <text evidence="6">The sequence shown here is derived from an EMBL/GenBank/DDBJ whole genome shotgun (WGS) entry which is preliminary data.</text>
</comment>
<gene>
    <name evidence="6" type="ORF">CSHISOI_06881</name>
</gene>
<reference evidence="6 7" key="1">
    <citation type="journal article" date="2019" name="Sci. Rep.">
        <title>Colletotrichum shisoi sp. nov., an anthracnose pathogen of Perilla frutescens in Japan: molecular phylogenetic, morphological and genomic evidence.</title>
        <authorList>
            <person name="Gan P."/>
            <person name="Tsushima A."/>
            <person name="Hiroyama R."/>
            <person name="Narusaka M."/>
            <person name="Takano Y."/>
            <person name="Narusaka Y."/>
            <person name="Kawaradani M."/>
            <person name="Damm U."/>
            <person name="Shirasu K."/>
        </authorList>
    </citation>
    <scope>NUCLEOTIDE SEQUENCE [LARGE SCALE GENOMIC DNA]</scope>
    <source>
        <strain evidence="6 7">PG-2018a</strain>
    </source>
</reference>
<keyword evidence="2" id="KW-0843">Virulence</keyword>
<protein>
    <submittedName>
        <fullName evidence="6">LysM domain-containing protein</fullName>
    </submittedName>
</protein>
<evidence type="ECO:0000256" key="3">
    <source>
        <dbReference type="ARBA" id="ARBA00044955"/>
    </source>
</evidence>
<dbReference type="InterPro" id="IPR052210">
    <property type="entry name" value="LysM1-like"/>
</dbReference>
<dbReference type="PANTHER" id="PTHR34997">
    <property type="entry name" value="AM15"/>
    <property type="match status" value="1"/>
</dbReference>
<evidence type="ECO:0000259" key="5">
    <source>
        <dbReference type="PROSITE" id="PS51782"/>
    </source>
</evidence>
<dbReference type="GO" id="GO:0008061">
    <property type="term" value="F:chitin binding"/>
    <property type="evidence" value="ECO:0007669"/>
    <property type="project" value="UniProtKB-KW"/>
</dbReference>
<evidence type="ECO:0000256" key="1">
    <source>
        <dbReference type="ARBA" id="ARBA00022669"/>
    </source>
</evidence>
<dbReference type="CDD" id="cd00118">
    <property type="entry name" value="LysM"/>
    <property type="match status" value="1"/>
</dbReference>
<dbReference type="PANTHER" id="PTHR34997:SF1">
    <property type="entry name" value="PEPTIDOGLYCAN-BINDING LYSIN DOMAIN"/>
    <property type="match status" value="1"/>
</dbReference>
<dbReference type="InterPro" id="IPR018392">
    <property type="entry name" value="LysM"/>
</dbReference>
<dbReference type="EMBL" id="PUHP01000675">
    <property type="protein sequence ID" value="TQN68562.1"/>
    <property type="molecule type" value="Genomic_DNA"/>
</dbReference>
<comment type="similarity">
    <text evidence="3">Belongs to the secreted LysM effector family.</text>
</comment>
<feature type="region of interest" description="Disordered" evidence="4">
    <location>
        <begin position="14"/>
        <end position="64"/>
    </location>
</feature>
<dbReference type="OrthoDB" id="2281372at2759"/>
<keyword evidence="7" id="KW-1185">Reference proteome</keyword>